<dbReference type="GO" id="GO:0008233">
    <property type="term" value="F:peptidase activity"/>
    <property type="evidence" value="ECO:0007669"/>
    <property type="project" value="UniProtKB-KW"/>
</dbReference>
<dbReference type="Pfam" id="PF04586">
    <property type="entry name" value="Peptidase_S78"/>
    <property type="match status" value="1"/>
</dbReference>
<dbReference type="InterPro" id="IPR054613">
    <property type="entry name" value="Peptidase_S78_dom"/>
</dbReference>
<organism evidence="8 9">
    <name type="scientific">Kocuria palustris PEL</name>
    <dbReference type="NCBI Taxonomy" id="1236550"/>
    <lineage>
        <taxon>Bacteria</taxon>
        <taxon>Bacillati</taxon>
        <taxon>Actinomycetota</taxon>
        <taxon>Actinomycetes</taxon>
        <taxon>Micrococcales</taxon>
        <taxon>Micrococcaceae</taxon>
        <taxon>Kocuria</taxon>
    </lineage>
</organism>
<dbReference type="InterPro" id="IPR006433">
    <property type="entry name" value="Prohead_protease"/>
</dbReference>
<dbReference type="EMBL" id="ANHZ02000008">
    <property type="protein sequence ID" value="EME36809.1"/>
    <property type="molecule type" value="Genomic_DNA"/>
</dbReference>
<comment type="caution">
    <text evidence="8">The sequence shown here is derived from an EMBL/GenBank/DDBJ whole genome shotgun (WGS) entry which is preliminary data.</text>
</comment>
<evidence type="ECO:0000256" key="5">
    <source>
        <dbReference type="SAM" id="MobiDB-lite"/>
    </source>
</evidence>
<evidence type="ECO:0000313" key="8">
    <source>
        <dbReference type="EMBL" id="EME36809.1"/>
    </source>
</evidence>
<dbReference type="AlphaFoldDB" id="M2YDX0"/>
<dbReference type="NCBIfam" id="TIGR01543">
    <property type="entry name" value="proheadase_HK97"/>
    <property type="match status" value="1"/>
</dbReference>
<dbReference type="Gene3D" id="3.30.2400.10">
    <property type="entry name" value="Major capsid protein gp5"/>
    <property type="match status" value="1"/>
</dbReference>
<dbReference type="Gene3D" id="3.30.2320.10">
    <property type="entry name" value="hypothetical protein PF0899 domain"/>
    <property type="match status" value="1"/>
</dbReference>
<protein>
    <submittedName>
        <fullName evidence="8">Phage prohead protease</fullName>
    </submittedName>
</protein>
<dbReference type="NCBIfam" id="TIGR01554">
    <property type="entry name" value="major_cap_HK97"/>
    <property type="match status" value="1"/>
</dbReference>
<dbReference type="Pfam" id="PF05065">
    <property type="entry name" value="Phage_capsid"/>
    <property type="match status" value="1"/>
</dbReference>
<feature type="domain" description="Phage capsid-like C-terminal" evidence="7">
    <location>
        <begin position="352"/>
        <end position="609"/>
    </location>
</feature>
<name>M2YDX0_9MICC</name>
<keyword evidence="9" id="KW-1185">Reference proteome</keyword>
<evidence type="ECO:0000256" key="4">
    <source>
        <dbReference type="ARBA" id="ARBA00022801"/>
    </source>
</evidence>
<keyword evidence="2" id="KW-1188">Viral release from host cell</keyword>
<dbReference type="InterPro" id="IPR024455">
    <property type="entry name" value="Phage_capsid"/>
</dbReference>
<sequence length="620" mass="66375">MVQCKADVSTDRDAPDLVDGQFRAVVAVFDNVDSHGDVVVQGAFAETLNEWADRGDEIPVIWSHDWADPFSHIGTVKSATETDRGLEIVGEIPQEDRDANPRAAQVYRLLKSRRITQFSFAFDVLDGAEVEQDGRRVTELRRLKLHEVGPCLVGVNQATELGSVKSSHHNNDMPSTGAQKKETIDMNKFRTEQQAHGKAARDIAAKAETAGRELTGDEQAQIGELLRKANDAKVAAERQEANQANFEAIGAALKGVPAEDLGRDQLKGQNQDDDDHRSGGGRVRPSFESAAGKFGTAAAKALTGRGALPGRVRVPGLLPAGKAAGLGLGGDDRGAQLLGGSQAFDRLQPSVARRGIVDLVEVINPSANGGVASPHYSFLTEEAHENLSAVVEPGAKKPTSTVRMVERAGKQKFVATLTEPFAKSLLDDYSQLRPFLASRLAEDLYEAIDTELMHGDGSATHLLGLANVEGVRRVAWDASLPRTLRKARTALATTRDQPTAWFVHPEDAAEIDLFADAQGRPVDLRQIMGGLPIVETPGAPQGMAVLADFSRAAVFTDNAVEITVTDAAPHYASDGSVDGTLWEHNEVALRAEVRIGGLAVTRPSAFAFVALNETAELPTA</sequence>
<dbReference type="InterPro" id="IPR054612">
    <property type="entry name" value="Phage_capsid-like_C"/>
</dbReference>
<proteinExistence type="predicted"/>
<evidence type="ECO:0000259" key="7">
    <source>
        <dbReference type="Pfam" id="PF05065"/>
    </source>
</evidence>
<accession>M2YDX0</accession>
<keyword evidence="3 8" id="KW-0645">Protease</keyword>
<dbReference type="Proteomes" id="UP000009877">
    <property type="component" value="Unassembled WGS sequence"/>
</dbReference>
<evidence type="ECO:0000259" key="6">
    <source>
        <dbReference type="Pfam" id="PF04586"/>
    </source>
</evidence>
<evidence type="ECO:0000313" key="9">
    <source>
        <dbReference type="Proteomes" id="UP000009877"/>
    </source>
</evidence>
<comment type="subcellular location">
    <subcellularLocation>
        <location evidence="1">Virion</location>
    </subcellularLocation>
</comment>
<gene>
    <name evidence="8" type="ORF">C884_02416</name>
</gene>
<evidence type="ECO:0000256" key="1">
    <source>
        <dbReference type="ARBA" id="ARBA00004328"/>
    </source>
</evidence>
<feature type="domain" description="Prohead serine protease" evidence="6">
    <location>
        <begin position="21"/>
        <end position="170"/>
    </location>
</feature>
<keyword evidence="4" id="KW-0378">Hydrolase</keyword>
<reference evidence="8 9" key="1">
    <citation type="journal article" date="2014" name="Genome Announc.">
        <title>Draft Genome Sequence of Kocuria palustris PEL.</title>
        <authorList>
            <person name="Sharma G."/>
            <person name="Khatri I."/>
            <person name="Subramanian S."/>
        </authorList>
    </citation>
    <scope>NUCLEOTIDE SEQUENCE [LARGE SCALE GENOMIC DNA]</scope>
    <source>
        <strain evidence="8 9">PEL</strain>
    </source>
</reference>
<feature type="region of interest" description="Disordered" evidence="5">
    <location>
        <begin position="263"/>
        <end position="290"/>
    </location>
</feature>
<dbReference type="GO" id="GO:0006508">
    <property type="term" value="P:proteolysis"/>
    <property type="evidence" value="ECO:0007669"/>
    <property type="project" value="UniProtKB-KW"/>
</dbReference>
<evidence type="ECO:0000256" key="3">
    <source>
        <dbReference type="ARBA" id="ARBA00022670"/>
    </source>
</evidence>
<dbReference type="SUPFAM" id="SSF56563">
    <property type="entry name" value="Major capsid protein gp5"/>
    <property type="match status" value="1"/>
</dbReference>
<evidence type="ECO:0000256" key="2">
    <source>
        <dbReference type="ARBA" id="ARBA00022612"/>
    </source>
</evidence>